<sequence>MADYDIAALLRPRCKVCNSSVREGIDLRLMGKETDEDGERYTFDQIIDWAAAHGTIISKAGLSRHRTDHLMPDVLGAIEAQRQVEAIAAATGQTLGMEQAFLNMLVNKAIRALDGAELDLTQKGAINGVIRAIEALLKVKKAEVVFSREKLEAADKAITATAQAKGLDPETLASIRRDLYGLSEATPLPEIP</sequence>
<dbReference type="EMBL" id="NHMK01000011">
    <property type="protein sequence ID" value="OWL96537.1"/>
    <property type="molecule type" value="Genomic_DNA"/>
</dbReference>
<dbReference type="Proteomes" id="UP000197208">
    <property type="component" value="Unassembled WGS sequence"/>
</dbReference>
<dbReference type="RefSeq" id="WP_088248325.1">
    <property type="nucleotide sequence ID" value="NZ_NHMK01000011.1"/>
</dbReference>
<dbReference type="AlphaFoldDB" id="A0A2D0A801"/>
<protein>
    <recommendedName>
        <fullName evidence="3">DUF3486 domain-containing protein</fullName>
    </recommendedName>
</protein>
<keyword evidence="2" id="KW-1185">Reference proteome</keyword>
<organism evidence="1 2">
    <name type="scientific">Deinococcus indicus</name>
    <dbReference type="NCBI Taxonomy" id="223556"/>
    <lineage>
        <taxon>Bacteria</taxon>
        <taxon>Thermotogati</taxon>
        <taxon>Deinococcota</taxon>
        <taxon>Deinococci</taxon>
        <taxon>Deinococcales</taxon>
        <taxon>Deinococcaceae</taxon>
        <taxon>Deinococcus</taxon>
    </lineage>
</organism>
<dbReference type="Pfam" id="PF11985">
    <property type="entry name" value="Phage_Mu_Gp27"/>
    <property type="match status" value="1"/>
</dbReference>
<dbReference type="InterPro" id="IPR021874">
    <property type="entry name" value="Phage_Mu_Gp27"/>
</dbReference>
<accession>A0A2D0A801</accession>
<dbReference type="OrthoDB" id="70457at2"/>
<proteinExistence type="predicted"/>
<gene>
    <name evidence="1" type="ORF">CBQ26_09170</name>
</gene>
<evidence type="ECO:0000313" key="2">
    <source>
        <dbReference type="Proteomes" id="UP000197208"/>
    </source>
</evidence>
<name>A0A2D0A801_9DEIO</name>
<evidence type="ECO:0000313" key="1">
    <source>
        <dbReference type="EMBL" id="OWL96537.1"/>
    </source>
</evidence>
<comment type="caution">
    <text evidence="1">The sequence shown here is derived from an EMBL/GenBank/DDBJ whole genome shotgun (WGS) entry which is preliminary data.</text>
</comment>
<evidence type="ECO:0008006" key="3">
    <source>
        <dbReference type="Google" id="ProtNLM"/>
    </source>
</evidence>
<reference evidence="1 2" key="1">
    <citation type="submission" date="2017-05" db="EMBL/GenBank/DDBJ databases">
        <title>De novo genome assembly of Deniococcus indicus strain DR1.</title>
        <authorList>
            <person name="Chauhan D."/>
            <person name="Yennamalli R.M."/>
            <person name="Priyadarshini R."/>
        </authorList>
    </citation>
    <scope>NUCLEOTIDE SEQUENCE [LARGE SCALE GENOMIC DNA]</scope>
    <source>
        <strain evidence="1 2">DR1</strain>
    </source>
</reference>